<evidence type="ECO:0000256" key="3">
    <source>
        <dbReference type="ARBA" id="ARBA00022448"/>
    </source>
</evidence>
<dbReference type="GO" id="GO:0015288">
    <property type="term" value="F:porin activity"/>
    <property type="evidence" value="ECO:0007669"/>
    <property type="project" value="TreeGrafter"/>
</dbReference>
<evidence type="ECO:0000313" key="9">
    <source>
        <dbReference type="Proteomes" id="UP000295701"/>
    </source>
</evidence>
<proteinExistence type="inferred from homology"/>
<sequence>MAAALALPAVPASAETLADALVLAYRHSGLLEKNRAVLRAADEDVAQAVATLRPVIDYAVSASRNWVFPNDEPGGFLSPGVSDTATNNVQAQITGSLLLWDGGASRLAISAAKEAVLATREALVQVEQQVLGSAVQAYLNIQEAQAFVNLRQSNVALLQQQLDASRERFEVGEITRTDVALAEAQLASARSLLEQALGDVEIAKAQYINVVGEVPRNLAPVTTLPQLPNSVEAAIDVAKKTHPSIRQAQRLVTLAEINVLRAERAIRPQLSANTSVSIDQDYTERASIGLNIGGPIYRGGALTSQYRQAVARRDEERADLHVSVDDIINQVRQAWVQLDVAQSQIAAQQLAVRAARVAYEGLQEEASLGARTLLDVLDAEQDLQDARANLISAEISRYVAAYSILSTMGLLTVDHLGLGIVTYDFSLYYNAVEDAPIRKVSPQGEKLDRLIRSLGRQ</sequence>
<keyword evidence="4" id="KW-1134">Transmembrane beta strand</keyword>
<dbReference type="Gene3D" id="1.20.1600.10">
    <property type="entry name" value="Outer membrane efflux proteins (OEP)"/>
    <property type="match status" value="1"/>
</dbReference>
<evidence type="ECO:0000256" key="7">
    <source>
        <dbReference type="ARBA" id="ARBA00023237"/>
    </source>
</evidence>
<dbReference type="Proteomes" id="UP000295701">
    <property type="component" value="Unassembled WGS sequence"/>
</dbReference>
<evidence type="ECO:0000256" key="1">
    <source>
        <dbReference type="ARBA" id="ARBA00004442"/>
    </source>
</evidence>
<reference evidence="8 9" key="1">
    <citation type="submission" date="2019-03" db="EMBL/GenBank/DDBJ databases">
        <title>Primorskyibacter sp. SS33 isolated from sediments.</title>
        <authorList>
            <person name="Xunke S."/>
        </authorList>
    </citation>
    <scope>NUCLEOTIDE SEQUENCE [LARGE SCALE GENOMIC DNA]</scope>
    <source>
        <strain evidence="8 9">SS33</strain>
    </source>
</reference>
<name>A0A4V3BAS8_9RHOB</name>
<evidence type="ECO:0000313" key="8">
    <source>
        <dbReference type="EMBL" id="TDL84349.1"/>
    </source>
</evidence>
<evidence type="ECO:0000256" key="5">
    <source>
        <dbReference type="ARBA" id="ARBA00022692"/>
    </source>
</evidence>
<accession>A0A4V3BAS8</accession>
<keyword evidence="7" id="KW-0998">Cell outer membrane</keyword>
<protein>
    <submittedName>
        <fullName evidence="8">Transporter</fullName>
    </submittedName>
</protein>
<organism evidence="8 9">
    <name type="scientific">Palleronia sediminis</name>
    <dbReference type="NCBI Taxonomy" id="2547833"/>
    <lineage>
        <taxon>Bacteria</taxon>
        <taxon>Pseudomonadati</taxon>
        <taxon>Pseudomonadota</taxon>
        <taxon>Alphaproteobacteria</taxon>
        <taxon>Rhodobacterales</taxon>
        <taxon>Roseobacteraceae</taxon>
        <taxon>Palleronia</taxon>
    </lineage>
</organism>
<dbReference type="EMBL" id="SNAA01000001">
    <property type="protein sequence ID" value="TDL84349.1"/>
    <property type="molecule type" value="Genomic_DNA"/>
</dbReference>
<dbReference type="GO" id="GO:0009279">
    <property type="term" value="C:cell outer membrane"/>
    <property type="evidence" value="ECO:0007669"/>
    <property type="project" value="UniProtKB-SubCell"/>
</dbReference>
<dbReference type="InterPro" id="IPR003423">
    <property type="entry name" value="OMP_efflux"/>
</dbReference>
<evidence type="ECO:0000256" key="2">
    <source>
        <dbReference type="ARBA" id="ARBA00007613"/>
    </source>
</evidence>
<evidence type="ECO:0000256" key="4">
    <source>
        <dbReference type="ARBA" id="ARBA00022452"/>
    </source>
</evidence>
<comment type="subcellular location">
    <subcellularLocation>
        <location evidence="1">Cell outer membrane</location>
    </subcellularLocation>
</comment>
<dbReference type="GO" id="GO:0015562">
    <property type="term" value="F:efflux transmembrane transporter activity"/>
    <property type="evidence" value="ECO:0007669"/>
    <property type="project" value="InterPro"/>
</dbReference>
<comment type="caution">
    <text evidence="8">The sequence shown here is derived from an EMBL/GenBank/DDBJ whole genome shotgun (WGS) entry which is preliminary data.</text>
</comment>
<keyword evidence="6" id="KW-0472">Membrane</keyword>
<keyword evidence="9" id="KW-1185">Reference proteome</keyword>
<keyword evidence="3" id="KW-0813">Transport</keyword>
<keyword evidence="5" id="KW-0812">Transmembrane</keyword>
<dbReference type="GO" id="GO:1990281">
    <property type="term" value="C:efflux pump complex"/>
    <property type="evidence" value="ECO:0007669"/>
    <property type="project" value="TreeGrafter"/>
</dbReference>
<dbReference type="SUPFAM" id="SSF56954">
    <property type="entry name" value="Outer membrane efflux proteins (OEP)"/>
    <property type="match status" value="1"/>
</dbReference>
<gene>
    <name evidence="8" type="ORF">E2L08_02255</name>
</gene>
<dbReference type="InterPro" id="IPR051906">
    <property type="entry name" value="TolC-like"/>
</dbReference>
<evidence type="ECO:0000256" key="6">
    <source>
        <dbReference type="ARBA" id="ARBA00023136"/>
    </source>
</evidence>
<dbReference type="PANTHER" id="PTHR30026:SF22">
    <property type="entry name" value="OUTER MEMBRANE EFFLUX PROTEIN"/>
    <property type="match status" value="1"/>
</dbReference>
<dbReference type="OrthoDB" id="9789368at2"/>
<dbReference type="InterPro" id="IPR010130">
    <property type="entry name" value="T1SS_OMP_TolC"/>
</dbReference>
<comment type="similarity">
    <text evidence="2">Belongs to the outer membrane factor (OMF) (TC 1.B.17) family.</text>
</comment>
<dbReference type="PANTHER" id="PTHR30026">
    <property type="entry name" value="OUTER MEMBRANE PROTEIN TOLC"/>
    <property type="match status" value="1"/>
</dbReference>
<dbReference type="Pfam" id="PF02321">
    <property type="entry name" value="OEP"/>
    <property type="match status" value="2"/>
</dbReference>
<dbReference type="AlphaFoldDB" id="A0A4V3BAS8"/>
<dbReference type="NCBIfam" id="TIGR01844">
    <property type="entry name" value="type_I_sec_TolC"/>
    <property type="match status" value="1"/>
</dbReference>